<gene>
    <name evidence="5" type="ORF">CVLEPA_LOCUS23590</name>
</gene>
<keyword evidence="1 4" id="KW-0812">Transmembrane</keyword>
<comment type="subcellular location">
    <subcellularLocation>
        <location evidence="4">Membrane</location>
        <topology evidence="4">Multi-pass membrane protein</topology>
    </subcellularLocation>
</comment>
<organism evidence="5 6">
    <name type="scientific">Clavelina lepadiformis</name>
    <name type="common">Light-bulb sea squirt</name>
    <name type="synonym">Ascidia lepadiformis</name>
    <dbReference type="NCBI Taxonomy" id="159417"/>
    <lineage>
        <taxon>Eukaryota</taxon>
        <taxon>Metazoa</taxon>
        <taxon>Chordata</taxon>
        <taxon>Tunicata</taxon>
        <taxon>Ascidiacea</taxon>
        <taxon>Aplousobranchia</taxon>
        <taxon>Clavelinidae</taxon>
        <taxon>Clavelina</taxon>
    </lineage>
</organism>
<accession>A0ABP0GH06</accession>
<evidence type="ECO:0000256" key="1">
    <source>
        <dbReference type="ARBA" id="ARBA00022692"/>
    </source>
</evidence>
<proteinExistence type="inferred from homology"/>
<dbReference type="Proteomes" id="UP001642483">
    <property type="component" value="Unassembled WGS sequence"/>
</dbReference>
<keyword evidence="4" id="KW-0813">Transport</keyword>
<feature type="transmembrane region" description="Helical" evidence="4">
    <location>
        <begin position="167"/>
        <end position="188"/>
    </location>
</feature>
<evidence type="ECO:0000313" key="6">
    <source>
        <dbReference type="Proteomes" id="UP001642483"/>
    </source>
</evidence>
<dbReference type="Pfam" id="PF04145">
    <property type="entry name" value="Ctr"/>
    <property type="match status" value="1"/>
</dbReference>
<keyword evidence="2 4" id="KW-1133">Transmembrane helix</keyword>
<sequence>MVNVHSMMGMDHVNDATTPMPHMNNSVVMGNASMHHMAHNHSIPSNASVDHSMHDHGTSMTGDHGNHMVNNNMDHTGHMGGHQTHFNFNYPIQVLFLEWLITSEKELIGSCIGVCAIAILYEGLKVLRQYLLKRARPRCSSYDLKSVDHDTEFRSGKNRRCGMFNGWHILQSFLHIIQTTLGMFLMLIYMTFNVWLALSVSVGAGVGYFLFAWNNMGDINFGDHCQ</sequence>
<comment type="caution">
    <text evidence="5">The sequence shown here is derived from an EMBL/GenBank/DDBJ whole genome shotgun (WGS) entry which is preliminary data.</text>
</comment>
<keyword evidence="6" id="KW-1185">Reference proteome</keyword>
<dbReference type="EMBL" id="CAWYQH010000119">
    <property type="protein sequence ID" value="CAK8691044.1"/>
    <property type="molecule type" value="Genomic_DNA"/>
</dbReference>
<evidence type="ECO:0000256" key="3">
    <source>
        <dbReference type="ARBA" id="ARBA00023136"/>
    </source>
</evidence>
<dbReference type="PANTHER" id="PTHR12483">
    <property type="entry name" value="SOLUTE CARRIER FAMILY 31 COPPER TRANSPORTERS"/>
    <property type="match status" value="1"/>
</dbReference>
<dbReference type="InterPro" id="IPR007274">
    <property type="entry name" value="Cop_transporter"/>
</dbReference>
<evidence type="ECO:0000256" key="2">
    <source>
        <dbReference type="ARBA" id="ARBA00022989"/>
    </source>
</evidence>
<name>A0ABP0GH06_CLALP</name>
<protein>
    <recommendedName>
        <fullName evidence="4">Copper transport protein</fullName>
    </recommendedName>
</protein>
<keyword evidence="4" id="KW-0186">Copper</keyword>
<dbReference type="PANTHER" id="PTHR12483:SF115">
    <property type="entry name" value="COPPER TRANSPORT PROTEIN"/>
    <property type="match status" value="1"/>
</dbReference>
<evidence type="ECO:0000313" key="5">
    <source>
        <dbReference type="EMBL" id="CAK8691044.1"/>
    </source>
</evidence>
<comment type="similarity">
    <text evidence="4">Belongs to the copper transporter (Ctr) (TC 1.A.56) family. SLC31A subfamily.</text>
</comment>
<keyword evidence="4" id="KW-0187">Copper transport</keyword>
<keyword evidence="3 4" id="KW-0472">Membrane</keyword>
<evidence type="ECO:0000256" key="4">
    <source>
        <dbReference type="RuleBase" id="RU367022"/>
    </source>
</evidence>
<reference evidence="5 6" key="1">
    <citation type="submission" date="2024-02" db="EMBL/GenBank/DDBJ databases">
        <authorList>
            <person name="Daric V."/>
            <person name="Darras S."/>
        </authorList>
    </citation>
    <scope>NUCLEOTIDE SEQUENCE [LARGE SCALE GENOMIC DNA]</scope>
</reference>
<feature type="transmembrane region" description="Helical" evidence="4">
    <location>
        <begin position="194"/>
        <end position="213"/>
    </location>
</feature>
<keyword evidence="4" id="KW-0406">Ion transport</keyword>